<dbReference type="SUPFAM" id="SSF52833">
    <property type="entry name" value="Thioredoxin-like"/>
    <property type="match status" value="1"/>
</dbReference>
<evidence type="ECO:0000256" key="1">
    <source>
        <dbReference type="PROSITE-ProRule" id="PRU00339"/>
    </source>
</evidence>
<dbReference type="PROSITE" id="PS50005">
    <property type="entry name" value="TPR"/>
    <property type="match status" value="2"/>
</dbReference>
<gene>
    <name evidence="3" type="ORF">AVDCRST_MAG63-2897</name>
</gene>
<accession>A0A6J4J7X6</accession>
<reference evidence="3" key="1">
    <citation type="submission" date="2020-02" db="EMBL/GenBank/DDBJ databases">
        <authorList>
            <person name="Meier V. D."/>
        </authorList>
    </citation>
    <scope>NUCLEOTIDE SEQUENCE</scope>
    <source>
        <strain evidence="3">AVDCRST_MAG63</strain>
    </source>
</reference>
<protein>
    <recommendedName>
        <fullName evidence="2">Thioredoxin-like fold domain-containing protein</fullName>
    </recommendedName>
</protein>
<dbReference type="SMART" id="SM00028">
    <property type="entry name" value="TPR"/>
    <property type="match status" value="3"/>
</dbReference>
<evidence type="ECO:0000259" key="2">
    <source>
        <dbReference type="Pfam" id="PF13098"/>
    </source>
</evidence>
<dbReference type="AlphaFoldDB" id="A0A6J4J7X6"/>
<dbReference type="InterPro" id="IPR011990">
    <property type="entry name" value="TPR-like_helical_dom_sf"/>
</dbReference>
<feature type="repeat" description="TPR" evidence="1">
    <location>
        <begin position="84"/>
        <end position="117"/>
    </location>
</feature>
<dbReference type="InterPro" id="IPR036249">
    <property type="entry name" value="Thioredoxin-like_sf"/>
</dbReference>
<sequence length="215" mass="23226">MVQLTGQFVPVKLDAEKEGKAAAEKYAVRGFPTILFLNASGEVEGKIGGYMPPGPFAAEMKKVKASHAAFPGLLRRSQTNPKDAEAAAKLATLYARRGNTERASALLTRAETVDPKNAGGHMTEAYLALGDYYQERRSFDRAIPLFRKAAATGKEPAQKAYAHLSIAVCHLSQNNTEAAVPELEATVALPGVPAEMKDQARKMLDQIRQRSSPQS</sequence>
<name>A0A6J4J7X6_9BACT</name>
<organism evidence="3">
    <name type="scientific">uncultured Armatimonadetes bacterium</name>
    <dbReference type="NCBI Taxonomy" id="157466"/>
    <lineage>
        <taxon>Bacteria</taxon>
        <taxon>Bacillati</taxon>
        <taxon>Armatimonadota</taxon>
        <taxon>environmental samples</taxon>
    </lineage>
</organism>
<evidence type="ECO:0000313" key="3">
    <source>
        <dbReference type="EMBL" id="CAA9270386.1"/>
    </source>
</evidence>
<dbReference type="Gene3D" id="3.40.30.10">
    <property type="entry name" value="Glutaredoxin"/>
    <property type="match status" value="1"/>
</dbReference>
<dbReference type="EMBL" id="CADCTO010000379">
    <property type="protein sequence ID" value="CAA9270386.1"/>
    <property type="molecule type" value="Genomic_DNA"/>
</dbReference>
<dbReference type="SUPFAM" id="SSF48452">
    <property type="entry name" value="TPR-like"/>
    <property type="match status" value="1"/>
</dbReference>
<dbReference type="Pfam" id="PF13098">
    <property type="entry name" value="Thioredoxin_2"/>
    <property type="match status" value="1"/>
</dbReference>
<feature type="domain" description="Thioredoxin-like fold" evidence="2">
    <location>
        <begin position="16"/>
        <end position="58"/>
    </location>
</feature>
<dbReference type="InterPro" id="IPR012336">
    <property type="entry name" value="Thioredoxin-like_fold"/>
</dbReference>
<dbReference type="Pfam" id="PF13432">
    <property type="entry name" value="TPR_16"/>
    <property type="match status" value="1"/>
</dbReference>
<keyword evidence="1" id="KW-0802">TPR repeat</keyword>
<proteinExistence type="predicted"/>
<feature type="repeat" description="TPR" evidence="1">
    <location>
        <begin position="123"/>
        <end position="156"/>
    </location>
</feature>
<dbReference type="Gene3D" id="1.25.40.10">
    <property type="entry name" value="Tetratricopeptide repeat domain"/>
    <property type="match status" value="1"/>
</dbReference>
<dbReference type="InterPro" id="IPR019734">
    <property type="entry name" value="TPR_rpt"/>
</dbReference>